<name>M0I1C2_9EURY</name>
<keyword evidence="5 7" id="KW-0808">Transferase</keyword>
<comment type="caution">
    <text evidence="9">The sequence shown here is derived from an EMBL/GenBank/DDBJ whole genome shotgun (WGS) entry which is preliminary data.</text>
</comment>
<dbReference type="Pfam" id="PF00155">
    <property type="entry name" value="Aminotran_1_2"/>
    <property type="match status" value="1"/>
</dbReference>
<dbReference type="GO" id="GO:0008483">
    <property type="term" value="F:transaminase activity"/>
    <property type="evidence" value="ECO:0007669"/>
    <property type="project" value="UniProtKB-KW"/>
</dbReference>
<evidence type="ECO:0000256" key="6">
    <source>
        <dbReference type="ARBA" id="ARBA00022898"/>
    </source>
</evidence>
<dbReference type="SUPFAM" id="SSF53383">
    <property type="entry name" value="PLP-dependent transferases"/>
    <property type="match status" value="1"/>
</dbReference>
<feature type="domain" description="Aminotransferase class I/classII large" evidence="8">
    <location>
        <begin position="31"/>
        <end position="379"/>
    </location>
</feature>
<dbReference type="Gene3D" id="3.40.640.10">
    <property type="entry name" value="Type I PLP-dependent aspartate aminotransferase-like (Major domain)"/>
    <property type="match status" value="1"/>
</dbReference>
<dbReference type="EMBL" id="AOLM01000025">
    <property type="protein sequence ID" value="ELZ89767.1"/>
    <property type="molecule type" value="Genomic_DNA"/>
</dbReference>
<dbReference type="Gene3D" id="3.90.1150.10">
    <property type="entry name" value="Aspartate Aminotransferase, domain 1"/>
    <property type="match status" value="1"/>
</dbReference>
<dbReference type="PANTHER" id="PTHR46383">
    <property type="entry name" value="ASPARTATE AMINOTRANSFERASE"/>
    <property type="match status" value="1"/>
</dbReference>
<dbReference type="InterPro" id="IPR004839">
    <property type="entry name" value="Aminotransferase_I/II_large"/>
</dbReference>
<keyword evidence="10" id="KW-1185">Reference proteome</keyword>
<dbReference type="InterPro" id="IPR050596">
    <property type="entry name" value="AspAT/PAT-like"/>
</dbReference>
<dbReference type="CDD" id="cd00609">
    <property type="entry name" value="AAT_like"/>
    <property type="match status" value="1"/>
</dbReference>
<evidence type="ECO:0000256" key="1">
    <source>
        <dbReference type="ARBA" id="ARBA00001933"/>
    </source>
</evidence>
<evidence type="ECO:0000256" key="2">
    <source>
        <dbReference type="ARBA" id="ARBA00007441"/>
    </source>
</evidence>
<dbReference type="RefSeq" id="WP_007275848.1">
    <property type="nucleotide sequence ID" value="NZ_AOLM01000025.1"/>
</dbReference>
<accession>M0I1C2</accession>
<reference evidence="9 10" key="1">
    <citation type="journal article" date="2014" name="PLoS Genet.">
        <title>Phylogenetically driven sequencing of extremely halophilic archaea reveals strategies for static and dynamic osmo-response.</title>
        <authorList>
            <person name="Becker E.A."/>
            <person name="Seitzer P.M."/>
            <person name="Tritt A."/>
            <person name="Larsen D."/>
            <person name="Krusor M."/>
            <person name="Yao A.I."/>
            <person name="Wu D."/>
            <person name="Madern D."/>
            <person name="Eisen J.A."/>
            <person name="Darling A.E."/>
            <person name="Facciotti M.T."/>
        </authorList>
    </citation>
    <scope>NUCLEOTIDE SEQUENCE [LARGE SCALE GENOMIC DNA]</scope>
    <source>
        <strain evidence="9 10">ATCC BAA-897</strain>
    </source>
</reference>
<dbReference type="PATRIC" id="fig|662480.6.peg.3066"/>
<comment type="subunit">
    <text evidence="3">Homodimer.</text>
</comment>
<dbReference type="InterPro" id="IPR015421">
    <property type="entry name" value="PyrdxlP-dep_Trfase_major"/>
</dbReference>
<dbReference type="PANTHER" id="PTHR46383:SF3">
    <property type="entry name" value="ASPARTATE AMINOTRANSFERASE-RELATED"/>
    <property type="match status" value="1"/>
</dbReference>
<keyword evidence="4 7" id="KW-0032">Aminotransferase</keyword>
<dbReference type="OrthoDB" id="372018at2157"/>
<evidence type="ECO:0000313" key="10">
    <source>
        <dbReference type="Proteomes" id="UP000011508"/>
    </source>
</evidence>
<dbReference type="EC" id="2.6.1.-" evidence="7"/>
<organism evidence="9 10">
    <name type="scientific">Haloferax sulfurifontis ATCC BAA-897</name>
    <dbReference type="NCBI Taxonomy" id="662480"/>
    <lineage>
        <taxon>Archaea</taxon>
        <taxon>Methanobacteriati</taxon>
        <taxon>Methanobacteriota</taxon>
        <taxon>Stenosarchaea group</taxon>
        <taxon>Halobacteria</taxon>
        <taxon>Halobacteriales</taxon>
        <taxon>Haloferacaceae</taxon>
        <taxon>Haloferax</taxon>
    </lineage>
</organism>
<dbReference type="GO" id="GO:0006520">
    <property type="term" value="P:amino acid metabolic process"/>
    <property type="evidence" value="ECO:0007669"/>
    <property type="project" value="InterPro"/>
</dbReference>
<dbReference type="Proteomes" id="UP000011508">
    <property type="component" value="Unassembled WGS sequence"/>
</dbReference>
<sequence>MMKRPGLSGLSTRMPQSGIREVFDAAQSYDDLADLSIGEPDFATPEPIAAAVSEAVGTGASSYTETVGRPELRAALAEKLAVENGIDAAPESEIIVTPGAMGALFAAVNVLCDPGDEVLVPEPYWPNYHGHVASANARLAPVSTDEAFVPTPDAVEAAVSDDTTAILLNSPGNPTGAVIPPDRLRALDDVAAEHGLWVIADETYEDLVYDGATHHSLASDGDRFDRIVTVHSFSKSYAMTGWRIGYASAPERVIDAMRVLQEHTVSSVPEPAQVAASAALANRYVVGELREAFAERRRLVLDRLAAIDGIDPGTPRGAFYVFADVSAHTTDSRAFVERLMSEAGVASVPGAVFGAAGEGYVRFSYAADVETLTTAMDRLERAL</sequence>
<dbReference type="PROSITE" id="PS00105">
    <property type="entry name" value="AA_TRANSFER_CLASS_1"/>
    <property type="match status" value="1"/>
</dbReference>
<dbReference type="AlphaFoldDB" id="M0I1C2"/>
<evidence type="ECO:0000256" key="7">
    <source>
        <dbReference type="RuleBase" id="RU000481"/>
    </source>
</evidence>
<comment type="cofactor">
    <cofactor evidence="1 7">
        <name>pyridoxal 5'-phosphate</name>
        <dbReference type="ChEBI" id="CHEBI:597326"/>
    </cofactor>
</comment>
<keyword evidence="6" id="KW-0663">Pyridoxal phosphate</keyword>
<dbReference type="InterPro" id="IPR004838">
    <property type="entry name" value="NHTrfase_class1_PyrdxlP-BS"/>
</dbReference>
<proteinExistence type="inferred from homology"/>
<dbReference type="InterPro" id="IPR015424">
    <property type="entry name" value="PyrdxlP-dep_Trfase"/>
</dbReference>
<evidence type="ECO:0000259" key="8">
    <source>
        <dbReference type="Pfam" id="PF00155"/>
    </source>
</evidence>
<protein>
    <recommendedName>
        <fullName evidence="7">Aminotransferase</fullName>
        <ecNumber evidence="7">2.6.1.-</ecNumber>
    </recommendedName>
</protein>
<dbReference type="InterPro" id="IPR015422">
    <property type="entry name" value="PyrdxlP-dep_Trfase_small"/>
</dbReference>
<evidence type="ECO:0000313" key="9">
    <source>
        <dbReference type="EMBL" id="ELZ89767.1"/>
    </source>
</evidence>
<evidence type="ECO:0000256" key="4">
    <source>
        <dbReference type="ARBA" id="ARBA00022576"/>
    </source>
</evidence>
<gene>
    <name evidence="9" type="ORF">C441_15375</name>
</gene>
<evidence type="ECO:0000256" key="3">
    <source>
        <dbReference type="ARBA" id="ARBA00011738"/>
    </source>
</evidence>
<comment type="similarity">
    <text evidence="2 7">Belongs to the class-I pyridoxal-phosphate-dependent aminotransferase family.</text>
</comment>
<dbReference type="GO" id="GO:0030170">
    <property type="term" value="F:pyridoxal phosphate binding"/>
    <property type="evidence" value="ECO:0007669"/>
    <property type="project" value="InterPro"/>
</dbReference>
<dbReference type="FunFam" id="3.40.640.10:FF:000033">
    <property type="entry name" value="Aspartate aminotransferase"/>
    <property type="match status" value="1"/>
</dbReference>
<evidence type="ECO:0000256" key="5">
    <source>
        <dbReference type="ARBA" id="ARBA00022679"/>
    </source>
</evidence>